<evidence type="ECO:0000259" key="6">
    <source>
        <dbReference type="PROSITE" id="PS51741"/>
    </source>
</evidence>
<sequence length="710" mass="78797">MAAAAMVSSPSGHMPDEHHYNSSWDYVDTAPGLSPTTSQASHSQQLRPSLSSIPTGREPSSSTGSSNYATSPPSAPSKSISPPPQSNFDSLTKQAAPPMKWRDSVSTYNRQDDTSSVAGEQLQAVEPTFDENVLRALCDMDCGVPLLLDRIKQSMVSCREASVFFKKRAVLEEEYGRSLQKLAKSTSEVYSMNDGKAGTFVNSWQSCMKIHETMAENRIRFAQRLNEMSEDLANLAKEVDKNRKQTKELAARYERSLQESETAMEKSKTRFDLTAEELERVLVAKEGESLKETAMRSPGSGGGGKRALGKAVQKGGLLLKGKNPQNIQRQEDDVRARMSTASDVYRKAVLDTQSMRQEYFNFQLPRILRALKECADEIDLGTQYHLTRYAYLFETIVLSDGTTLAPPTADDGQGLKSVIESIDNRGDFKVYMQNYAYAHGGQAYRGPKRDGPIEDGFLPPLPTYSNNDKVYSNPAANASATSGTTAHSNGQHQVPDKGRPTFGVDLAEQMTRDSVEIPIVMEKCCSAIEKYGLKSQGLYRISGTITKVLKLKERIDKGKAFYNEYFDSCIDLLLLKQTSIRVLKLWLRELPDPLLTQALHQGFIEAAKIENDRLRHIRLHERVNELPDPNYATLKYFMGHLHKVVQHEADNAMSISNIAIVFGPTLFGLPSGAPGGQQVNGMADAAYQNKAIETILEHYTDIFIDENEEA</sequence>
<evidence type="ECO:0000256" key="2">
    <source>
        <dbReference type="PROSITE-ProRule" id="PRU01077"/>
    </source>
</evidence>
<feature type="compositionally biased region" description="Polar residues" evidence="4">
    <location>
        <begin position="104"/>
        <end position="118"/>
    </location>
</feature>
<dbReference type="PANTHER" id="PTHR23176:SF134">
    <property type="entry name" value="RHO-TYPE GTPASE-ACTIVATING PROTEIN"/>
    <property type="match status" value="1"/>
</dbReference>
<feature type="compositionally biased region" description="Polar residues" evidence="4">
    <location>
        <begin position="34"/>
        <end position="54"/>
    </location>
</feature>
<dbReference type="InterPro" id="IPR008936">
    <property type="entry name" value="Rho_GTPase_activation_prot"/>
</dbReference>
<protein>
    <submittedName>
        <fullName evidence="7">RhoGAP-domain-containing protein</fullName>
    </submittedName>
</protein>
<dbReference type="Pfam" id="PF00620">
    <property type="entry name" value="RhoGAP"/>
    <property type="match status" value="1"/>
</dbReference>
<dbReference type="CDD" id="cd07652">
    <property type="entry name" value="F-BAR_Rgd1"/>
    <property type="match status" value="1"/>
</dbReference>
<dbReference type="GO" id="GO:0007165">
    <property type="term" value="P:signal transduction"/>
    <property type="evidence" value="ECO:0007669"/>
    <property type="project" value="InterPro"/>
</dbReference>
<comment type="caution">
    <text evidence="7">The sequence shown here is derived from an EMBL/GenBank/DDBJ whole genome shotgun (WGS) entry which is preliminary data.</text>
</comment>
<proteinExistence type="predicted"/>
<accession>A0A9Q5HV15</accession>
<feature type="domain" description="Rho-GAP" evidence="5">
    <location>
        <begin position="504"/>
        <end position="703"/>
    </location>
</feature>
<keyword evidence="1" id="KW-0343">GTPase activation</keyword>
<feature type="compositionally biased region" description="Low complexity" evidence="4">
    <location>
        <begin position="472"/>
        <end position="489"/>
    </location>
</feature>
<reference evidence="7" key="1">
    <citation type="submission" date="2016-06" db="EMBL/GenBank/DDBJ databases">
        <title>Draft Genome sequence of the fungus Inonotus baumii.</title>
        <authorList>
            <person name="Zhu H."/>
            <person name="Lin W."/>
        </authorList>
    </citation>
    <scope>NUCLEOTIDE SEQUENCE</scope>
    <source>
        <strain evidence="7">821</strain>
    </source>
</reference>
<evidence type="ECO:0000256" key="1">
    <source>
        <dbReference type="ARBA" id="ARBA00022468"/>
    </source>
</evidence>
<dbReference type="SMART" id="SM00055">
    <property type="entry name" value="FCH"/>
    <property type="match status" value="1"/>
</dbReference>
<feature type="region of interest" description="Disordered" evidence="4">
    <location>
        <begin position="1"/>
        <end position="118"/>
    </location>
</feature>
<dbReference type="Gene3D" id="1.20.1270.60">
    <property type="entry name" value="Arfaptin homology (AH) domain/BAR domain"/>
    <property type="match status" value="1"/>
</dbReference>
<dbReference type="Pfam" id="PF00611">
    <property type="entry name" value="FCH"/>
    <property type="match status" value="1"/>
</dbReference>
<feature type="coiled-coil region" evidence="3">
    <location>
        <begin position="218"/>
        <end position="270"/>
    </location>
</feature>
<dbReference type="PANTHER" id="PTHR23176">
    <property type="entry name" value="RHO/RAC/CDC GTPASE-ACTIVATING PROTEIN"/>
    <property type="match status" value="1"/>
</dbReference>
<evidence type="ECO:0000259" key="5">
    <source>
        <dbReference type="PROSITE" id="PS50238"/>
    </source>
</evidence>
<dbReference type="InterPro" id="IPR031160">
    <property type="entry name" value="F_BAR_dom"/>
</dbReference>
<dbReference type="InterPro" id="IPR001060">
    <property type="entry name" value="FCH_dom"/>
</dbReference>
<feature type="compositionally biased region" description="Low complexity" evidence="4">
    <location>
        <begin position="60"/>
        <end position="80"/>
    </location>
</feature>
<evidence type="ECO:0000313" key="8">
    <source>
        <dbReference type="Proteomes" id="UP000757232"/>
    </source>
</evidence>
<dbReference type="InterPro" id="IPR000198">
    <property type="entry name" value="RhoGAP_dom"/>
</dbReference>
<dbReference type="AlphaFoldDB" id="A0A9Q5HV15"/>
<dbReference type="SMART" id="SM00324">
    <property type="entry name" value="RhoGAP"/>
    <property type="match status" value="1"/>
</dbReference>
<dbReference type="InterPro" id="IPR027267">
    <property type="entry name" value="AH/BAR_dom_sf"/>
</dbReference>
<gene>
    <name evidence="7" type="ORF">A7U60_g6523</name>
</gene>
<dbReference type="SUPFAM" id="SSF48350">
    <property type="entry name" value="GTPase activation domain, GAP"/>
    <property type="match status" value="1"/>
</dbReference>
<dbReference type="InterPro" id="IPR050729">
    <property type="entry name" value="Rho-GAP"/>
</dbReference>
<dbReference type="SUPFAM" id="SSF103657">
    <property type="entry name" value="BAR/IMD domain-like"/>
    <property type="match status" value="1"/>
</dbReference>
<dbReference type="GO" id="GO:0005096">
    <property type="term" value="F:GTPase activator activity"/>
    <property type="evidence" value="ECO:0007669"/>
    <property type="project" value="UniProtKB-KW"/>
</dbReference>
<dbReference type="PROSITE" id="PS51741">
    <property type="entry name" value="F_BAR"/>
    <property type="match status" value="1"/>
</dbReference>
<organism evidence="7 8">
    <name type="scientific">Sanghuangporus baumii</name>
    <name type="common">Phellinus baumii</name>
    <dbReference type="NCBI Taxonomy" id="108892"/>
    <lineage>
        <taxon>Eukaryota</taxon>
        <taxon>Fungi</taxon>
        <taxon>Dikarya</taxon>
        <taxon>Basidiomycota</taxon>
        <taxon>Agaricomycotina</taxon>
        <taxon>Agaricomycetes</taxon>
        <taxon>Hymenochaetales</taxon>
        <taxon>Hymenochaetaceae</taxon>
        <taxon>Sanghuangporus</taxon>
    </lineage>
</organism>
<feature type="region of interest" description="Disordered" evidence="4">
    <location>
        <begin position="468"/>
        <end position="500"/>
    </location>
</feature>
<dbReference type="Gene3D" id="1.10.555.10">
    <property type="entry name" value="Rho GTPase activation protein"/>
    <property type="match status" value="1"/>
</dbReference>
<evidence type="ECO:0000313" key="7">
    <source>
        <dbReference type="EMBL" id="OCB86405.1"/>
    </source>
</evidence>
<dbReference type="OrthoDB" id="79452at2759"/>
<feature type="domain" description="F-BAR" evidence="6">
    <location>
        <begin position="127"/>
        <end position="427"/>
    </location>
</feature>
<evidence type="ECO:0000256" key="3">
    <source>
        <dbReference type="SAM" id="Coils"/>
    </source>
</evidence>
<dbReference type="PROSITE" id="PS50238">
    <property type="entry name" value="RHOGAP"/>
    <property type="match status" value="1"/>
</dbReference>
<evidence type="ECO:0000256" key="4">
    <source>
        <dbReference type="SAM" id="MobiDB-lite"/>
    </source>
</evidence>
<dbReference type="Proteomes" id="UP000757232">
    <property type="component" value="Unassembled WGS sequence"/>
</dbReference>
<dbReference type="GO" id="GO:0005737">
    <property type="term" value="C:cytoplasm"/>
    <property type="evidence" value="ECO:0007669"/>
    <property type="project" value="TreeGrafter"/>
</dbReference>
<name>A0A9Q5HV15_SANBA</name>
<keyword evidence="2 3" id="KW-0175">Coiled coil</keyword>
<dbReference type="EMBL" id="LNZH02000202">
    <property type="protein sequence ID" value="OCB86405.1"/>
    <property type="molecule type" value="Genomic_DNA"/>
</dbReference>
<keyword evidence="8" id="KW-1185">Reference proteome</keyword>